<evidence type="ECO:0000313" key="3">
    <source>
        <dbReference type="Proteomes" id="UP000278143"/>
    </source>
</evidence>
<dbReference type="AlphaFoldDB" id="A0A4V1J1H4"/>
<gene>
    <name evidence="2" type="ORF">SYNPS1DRAFT_29183</name>
</gene>
<evidence type="ECO:0000256" key="1">
    <source>
        <dbReference type="SAM" id="MobiDB-lite"/>
    </source>
</evidence>
<proteinExistence type="predicted"/>
<feature type="compositionally biased region" description="Basic and acidic residues" evidence="1">
    <location>
        <begin position="44"/>
        <end position="54"/>
    </location>
</feature>
<accession>A0A4V1J1H4</accession>
<feature type="region of interest" description="Disordered" evidence="1">
    <location>
        <begin position="101"/>
        <end position="139"/>
    </location>
</feature>
<dbReference type="Proteomes" id="UP000278143">
    <property type="component" value="Unassembled WGS sequence"/>
</dbReference>
<sequence length="167" mass="18604">MAASEQQSGRGREEDKRSEDERQSAQTTNSGGGSGKTGGAQSDHQQHGMPDRATRPKRYRPSQAARAQRGGAETNYVRKEIWIPRCKDVKALLGTWATRLRRVQNETPPPPTAPVLGPRRHTQDDRPHAGSASVAGSRESASYWDRINRRVFDIDHYLKIVAPAWAH</sequence>
<keyword evidence="3" id="KW-1185">Reference proteome</keyword>
<protein>
    <submittedName>
        <fullName evidence="2">Uncharacterized protein</fullName>
    </submittedName>
</protein>
<evidence type="ECO:0000313" key="2">
    <source>
        <dbReference type="EMBL" id="RKP25069.1"/>
    </source>
</evidence>
<name>A0A4V1J1H4_9FUNG</name>
<organism evidence="2 3">
    <name type="scientific">Syncephalis pseudoplumigaleata</name>
    <dbReference type="NCBI Taxonomy" id="1712513"/>
    <lineage>
        <taxon>Eukaryota</taxon>
        <taxon>Fungi</taxon>
        <taxon>Fungi incertae sedis</taxon>
        <taxon>Zoopagomycota</taxon>
        <taxon>Zoopagomycotina</taxon>
        <taxon>Zoopagomycetes</taxon>
        <taxon>Zoopagales</taxon>
        <taxon>Piptocephalidaceae</taxon>
        <taxon>Syncephalis</taxon>
    </lineage>
</organism>
<feature type="region of interest" description="Disordered" evidence="1">
    <location>
        <begin position="1"/>
        <end position="77"/>
    </location>
</feature>
<dbReference type="EMBL" id="KZ989896">
    <property type="protein sequence ID" value="RKP25069.1"/>
    <property type="molecule type" value="Genomic_DNA"/>
</dbReference>
<feature type="compositionally biased region" description="Basic and acidic residues" evidence="1">
    <location>
        <begin position="10"/>
        <end position="23"/>
    </location>
</feature>
<reference evidence="3" key="1">
    <citation type="journal article" date="2018" name="Nat. Microbiol.">
        <title>Leveraging single-cell genomics to expand the fungal tree of life.</title>
        <authorList>
            <person name="Ahrendt S.R."/>
            <person name="Quandt C.A."/>
            <person name="Ciobanu D."/>
            <person name="Clum A."/>
            <person name="Salamov A."/>
            <person name="Andreopoulos B."/>
            <person name="Cheng J.F."/>
            <person name="Woyke T."/>
            <person name="Pelin A."/>
            <person name="Henrissat B."/>
            <person name="Reynolds N.K."/>
            <person name="Benny G.L."/>
            <person name="Smith M.E."/>
            <person name="James T.Y."/>
            <person name="Grigoriev I.V."/>
        </authorList>
    </citation>
    <scope>NUCLEOTIDE SEQUENCE [LARGE SCALE GENOMIC DNA]</scope>
    <source>
        <strain evidence="3">Benny S71-1</strain>
    </source>
</reference>